<gene>
    <name evidence="1" type="ORF">MNBD_CHLOROFLEXI01-3320</name>
</gene>
<dbReference type="AlphaFoldDB" id="A0A3B0V9U0"/>
<organism evidence="1">
    <name type="scientific">hydrothermal vent metagenome</name>
    <dbReference type="NCBI Taxonomy" id="652676"/>
    <lineage>
        <taxon>unclassified sequences</taxon>
        <taxon>metagenomes</taxon>
        <taxon>ecological metagenomes</taxon>
    </lineage>
</organism>
<evidence type="ECO:0000313" key="1">
    <source>
        <dbReference type="EMBL" id="VAW35572.1"/>
    </source>
</evidence>
<sequence>MLDQPTAEKWYDRTMLEEDFVQRRSFHARRKAERKDGLSVAKQYDRLYILGKPGRVKQPS</sequence>
<reference evidence="1" key="1">
    <citation type="submission" date="2018-06" db="EMBL/GenBank/DDBJ databases">
        <authorList>
            <person name="Zhirakovskaya E."/>
        </authorList>
    </citation>
    <scope>NUCLEOTIDE SEQUENCE</scope>
</reference>
<protein>
    <submittedName>
        <fullName evidence="1">Uncharacterized protein</fullName>
    </submittedName>
</protein>
<proteinExistence type="predicted"/>
<dbReference type="EMBL" id="UOEU01000592">
    <property type="protein sequence ID" value="VAW35572.1"/>
    <property type="molecule type" value="Genomic_DNA"/>
</dbReference>
<name>A0A3B0V9U0_9ZZZZ</name>
<accession>A0A3B0V9U0</accession>